<sequence>MYHHLIISSFLNFTEQSITNIILRDYSKEEIIITILNIIFLTFNIFVVKVAKPYKVASMRDYLRPNKNLIPMTIINTILLLLFSELTTSYDPIEFIQDLFLNDKGLMYLFFSLGLFSLLVLIQFGTHHTENEQNILLLRNLSDYNNEIERLNDDLSMFRHDYLNILHTLRIAIANEDLDQIKDTYEHVLAPTEKFLLSTSKQNTALSKIKNIEIKSLISYKYEYAKRRNLSVLLSINQPIFFDQTIDLVVLVRILSILLDNAIENTIDTEDKLIWISINKDVDSTSFIIENSFEGTFPEINKKKERFTTKNDASNHGLGLFYVNQITKENNRYDLEITIENEIFSQKLTIKI</sequence>
<dbReference type="PANTHER" id="PTHR40448:SF1">
    <property type="entry name" value="TWO-COMPONENT SENSOR HISTIDINE KINASE"/>
    <property type="match status" value="1"/>
</dbReference>
<dbReference type="AlphaFoldDB" id="A0AAV3KYA0"/>
<keyword evidence="2" id="KW-0812">Transmembrane</keyword>
<dbReference type="SUPFAM" id="SSF55874">
    <property type="entry name" value="ATPase domain of HSP90 chaperone/DNA topoisomerase II/histidine kinase"/>
    <property type="match status" value="1"/>
</dbReference>
<feature type="coiled-coil region" evidence="1">
    <location>
        <begin position="134"/>
        <end position="161"/>
    </location>
</feature>
<accession>A0AAV3KYA0</accession>
<evidence type="ECO:0000259" key="3">
    <source>
        <dbReference type="Pfam" id="PF14501"/>
    </source>
</evidence>
<dbReference type="RefSeq" id="WP_002300816.1">
    <property type="nucleotide sequence ID" value="NZ_KI518293.1"/>
</dbReference>
<evidence type="ECO:0000256" key="2">
    <source>
        <dbReference type="SAM" id="Phobius"/>
    </source>
</evidence>
<dbReference type="Proteomes" id="UP000017126">
    <property type="component" value="Unassembled WGS sequence"/>
</dbReference>
<dbReference type="InterPro" id="IPR036890">
    <property type="entry name" value="HATPase_C_sf"/>
</dbReference>
<protein>
    <recommendedName>
        <fullName evidence="3">Sensor histidine kinase NatK-like C-terminal domain-containing protein</fullName>
    </recommendedName>
</protein>
<dbReference type="Gene3D" id="3.30.565.10">
    <property type="entry name" value="Histidine kinase-like ATPase, C-terminal domain"/>
    <property type="match status" value="1"/>
</dbReference>
<gene>
    <name evidence="4" type="ORF">O991_02901</name>
</gene>
<dbReference type="EMBL" id="AXOL01000076">
    <property type="protein sequence ID" value="ERT47326.1"/>
    <property type="molecule type" value="Genomic_DNA"/>
</dbReference>
<dbReference type="Pfam" id="PF14501">
    <property type="entry name" value="HATPase_c_5"/>
    <property type="match status" value="1"/>
</dbReference>
<feature type="domain" description="Sensor histidine kinase NatK-like C-terminal" evidence="3">
    <location>
        <begin position="249"/>
        <end position="350"/>
    </location>
</feature>
<reference evidence="4 5" key="1">
    <citation type="submission" date="2013-09" db="EMBL/GenBank/DDBJ databases">
        <title>The Genome Sequence of Enterococcus faecium 10/96A.</title>
        <authorList>
            <consortium name="The Broad Institute Genome Sequencing Platform"/>
            <consortium name="The Broad Institute Genome Sequencing Center for Infectious Disease"/>
            <person name="Earl A.M."/>
            <person name="Gilmore M.S."/>
            <person name="Lebreton F."/>
            <person name="Courvalin P."/>
            <person name="Walker B."/>
            <person name="Young S.K."/>
            <person name="Zeng Q."/>
            <person name="Gargeya S."/>
            <person name="Fitzgerald M."/>
            <person name="Haas B."/>
            <person name="Abouelleil A."/>
            <person name="Alvarado L."/>
            <person name="Arachchi H.M."/>
            <person name="Berlin A.M."/>
            <person name="Chapman S.B."/>
            <person name="Dewar J."/>
            <person name="Goldberg J."/>
            <person name="Griggs A."/>
            <person name="Gujja S."/>
            <person name="Hansen M."/>
            <person name="Howarth C."/>
            <person name="Imamovic A."/>
            <person name="Larimer J."/>
            <person name="McCowan C."/>
            <person name="Murphy C."/>
            <person name="Neiman D."/>
            <person name="Pearson M."/>
            <person name="Priest M."/>
            <person name="Roberts A."/>
            <person name="Saif S."/>
            <person name="Shea T."/>
            <person name="Sisk P."/>
            <person name="Sykes S."/>
            <person name="Wortman J."/>
            <person name="Nusbaum C."/>
            <person name="Birren B."/>
        </authorList>
    </citation>
    <scope>NUCLEOTIDE SEQUENCE [LARGE SCALE GENOMIC DNA]</scope>
    <source>
        <strain evidence="4 5">10/96A</strain>
    </source>
</reference>
<evidence type="ECO:0000313" key="4">
    <source>
        <dbReference type="EMBL" id="ERT47326.1"/>
    </source>
</evidence>
<feature type="transmembrane region" description="Helical" evidence="2">
    <location>
        <begin position="69"/>
        <end position="86"/>
    </location>
</feature>
<keyword evidence="1" id="KW-0175">Coiled coil</keyword>
<comment type="caution">
    <text evidence="4">The sequence shown here is derived from an EMBL/GenBank/DDBJ whole genome shotgun (WGS) entry which is preliminary data.</text>
</comment>
<feature type="transmembrane region" description="Helical" evidence="2">
    <location>
        <begin position="106"/>
        <end position="124"/>
    </location>
</feature>
<evidence type="ECO:0000256" key="1">
    <source>
        <dbReference type="SAM" id="Coils"/>
    </source>
</evidence>
<keyword evidence="2" id="KW-0472">Membrane</keyword>
<dbReference type="PANTHER" id="PTHR40448">
    <property type="entry name" value="TWO-COMPONENT SENSOR HISTIDINE KINASE"/>
    <property type="match status" value="1"/>
</dbReference>
<evidence type="ECO:0000313" key="5">
    <source>
        <dbReference type="Proteomes" id="UP000017126"/>
    </source>
</evidence>
<dbReference type="GO" id="GO:0042802">
    <property type="term" value="F:identical protein binding"/>
    <property type="evidence" value="ECO:0007669"/>
    <property type="project" value="TreeGrafter"/>
</dbReference>
<dbReference type="InterPro" id="IPR032834">
    <property type="entry name" value="NatK-like_C"/>
</dbReference>
<keyword evidence="2" id="KW-1133">Transmembrane helix</keyword>
<organism evidence="4 5">
    <name type="scientific">Enterococcus faecium 10/96A</name>
    <dbReference type="NCBI Taxonomy" id="1391465"/>
    <lineage>
        <taxon>Bacteria</taxon>
        <taxon>Bacillati</taxon>
        <taxon>Bacillota</taxon>
        <taxon>Bacilli</taxon>
        <taxon>Lactobacillales</taxon>
        <taxon>Enterococcaceae</taxon>
        <taxon>Enterococcus</taxon>
    </lineage>
</organism>
<proteinExistence type="predicted"/>
<name>A0AAV3KYA0_ENTFC</name>
<feature type="transmembrane region" description="Helical" evidence="2">
    <location>
        <begin position="31"/>
        <end position="48"/>
    </location>
</feature>